<comment type="caution">
    <text evidence="6">The sequence shown here is derived from an EMBL/GenBank/DDBJ whole genome shotgun (WGS) entry which is preliminary data.</text>
</comment>
<comment type="similarity">
    <text evidence="2">Belongs to the bacterial solute-binding protein SsuA/TauA family.</text>
</comment>
<dbReference type="SUPFAM" id="SSF53850">
    <property type="entry name" value="Periplasmic binding protein-like II"/>
    <property type="match status" value="1"/>
</dbReference>
<comment type="subcellular location">
    <subcellularLocation>
        <location evidence="1">Periplasm</location>
    </subcellularLocation>
</comment>
<name>A0A931DLX3_9ACTN</name>
<dbReference type="Proteomes" id="UP000614047">
    <property type="component" value="Unassembled WGS sequence"/>
</dbReference>
<dbReference type="AlphaFoldDB" id="A0A931DLX3"/>
<dbReference type="PANTHER" id="PTHR30024:SF47">
    <property type="entry name" value="TAURINE-BINDING PERIPLASMIC PROTEIN"/>
    <property type="match status" value="1"/>
</dbReference>
<dbReference type="Pfam" id="PF09084">
    <property type="entry name" value="NMT1"/>
    <property type="match status" value="1"/>
</dbReference>
<dbReference type="GO" id="GO:0042918">
    <property type="term" value="P:alkanesulfonate transmembrane transport"/>
    <property type="evidence" value="ECO:0007669"/>
    <property type="project" value="TreeGrafter"/>
</dbReference>
<keyword evidence="7" id="KW-1185">Reference proteome</keyword>
<gene>
    <name evidence="6" type="ORF">IW256_004545</name>
</gene>
<evidence type="ECO:0000256" key="1">
    <source>
        <dbReference type="ARBA" id="ARBA00004418"/>
    </source>
</evidence>
<evidence type="ECO:0000313" key="7">
    <source>
        <dbReference type="Proteomes" id="UP000614047"/>
    </source>
</evidence>
<sequence length="356" mass="37322">MRKACALLTTAVTLTAATACGAGDGRTELTFAVADQTLSAATASYATVPETMGYFADEGLKVEMQPVKNAVAAIQAVANERATCTYGSTANAVTAIGQDPGLVIVGTVNGNIFRTVAPAASGLRTAADLAGKTVGVNVRGGVNEMLVTGATRSLPRPVRADDILAVGYGAQAAQALQRGDIDAYSGYDSSNLIVGELLGEELVEIESRTDDLTGTSALVCRKRDVQKRPEAIGGLFRAFFKGMIFSQENPRAAIKMHWEHFPASKLAGGKEADLATATRILAKRLQISAGPGSAGEYGLQKDEDLQKTLDTYVEYGVIKGKPGAVTVRALTDYSLVPAFNDFDPAQPQREARAWSG</sequence>
<organism evidence="6 7">
    <name type="scientific">Actinomadura viridis</name>
    <dbReference type="NCBI Taxonomy" id="58110"/>
    <lineage>
        <taxon>Bacteria</taxon>
        <taxon>Bacillati</taxon>
        <taxon>Actinomycetota</taxon>
        <taxon>Actinomycetes</taxon>
        <taxon>Streptosporangiales</taxon>
        <taxon>Thermomonosporaceae</taxon>
        <taxon>Actinomadura</taxon>
    </lineage>
</organism>
<dbReference type="EMBL" id="JADOUA010000001">
    <property type="protein sequence ID" value="MBG6090432.1"/>
    <property type="molecule type" value="Genomic_DNA"/>
</dbReference>
<evidence type="ECO:0000256" key="3">
    <source>
        <dbReference type="ARBA" id="ARBA00022729"/>
    </source>
</evidence>
<evidence type="ECO:0000256" key="4">
    <source>
        <dbReference type="SAM" id="SignalP"/>
    </source>
</evidence>
<dbReference type="Gene3D" id="3.40.190.10">
    <property type="entry name" value="Periplasmic binding protein-like II"/>
    <property type="match status" value="2"/>
</dbReference>
<evidence type="ECO:0000313" key="6">
    <source>
        <dbReference type="EMBL" id="MBG6090432.1"/>
    </source>
</evidence>
<keyword evidence="3 4" id="KW-0732">Signal</keyword>
<protein>
    <submittedName>
        <fullName evidence="6">NitT/TauT family transport system substrate-binding protein</fullName>
    </submittedName>
</protein>
<accession>A0A931DLX3</accession>
<dbReference type="PROSITE" id="PS51257">
    <property type="entry name" value="PROKAR_LIPOPROTEIN"/>
    <property type="match status" value="1"/>
</dbReference>
<dbReference type="PANTHER" id="PTHR30024">
    <property type="entry name" value="ALIPHATIC SULFONATES-BINDING PROTEIN-RELATED"/>
    <property type="match status" value="1"/>
</dbReference>
<evidence type="ECO:0000259" key="5">
    <source>
        <dbReference type="Pfam" id="PF09084"/>
    </source>
</evidence>
<feature type="signal peptide" evidence="4">
    <location>
        <begin position="1"/>
        <end position="21"/>
    </location>
</feature>
<feature type="chain" id="PRO_5039279474" evidence="4">
    <location>
        <begin position="22"/>
        <end position="356"/>
    </location>
</feature>
<dbReference type="GO" id="GO:0042597">
    <property type="term" value="C:periplasmic space"/>
    <property type="evidence" value="ECO:0007669"/>
    <property type="project" value="UniProtKB-SubCell"/>
</dbReference>
<reference evidence="6" key="1">
    <citation type="submission" date="2020-11" db="EMBL/GenBank/DDBJ databases">
        <title>Sequencing the genomes of 1000 actinobacteria strains.</title>
        <authorList>
            <person name="Klenk H.-P."/>
        </authorList>
    </citation>
    <scope>NUCLEOTIDE SEQUENCE</scope>
    <source>
        <strain evidence="6">DSM 43175</strain>
    </source>
</reference>
<feature type="domain" description="SsuA/THI5-like" evidence="5">
    <location>
        <begin position="50"/>
        <end position="253"/>
    </location>
</feature>
<dbReference type="RefSeq" id="WP_197012898.1">
    <property type="nucleotide sequence ID" value="NZ_BAABES010000016.1"/>
</dbReference>
<evidence type="ECO:0000256" key="2">
    <source>
        <dbReference type="ARBA" id="ARBA00010742"/>
    </source>
</evidence>
<dbReference type="InterPro" id="IPR015168">
    <property type="entry name" value="SsuA/THI5"/>
</dbReference>
<proteinExistence type="inferred from homology"/>